<gene>
    <name evidence="2" type="ORF">LX64_03062</name>
</gene>
<protein>
    <recommendedName>
        <fullName evidence="4">GLPGLI family protein</fullName>
    </recommendedName>
</protein>
<dbReference type="AlphaFoldDB" id="A0A327QKF3"/>
<feature type="chain" id="PRO_5016435430" description="GLPGLI family protein" evidence="1">
    <location>
        <begin position="22"/>
        <end position="230"/>
    </location>
</feature>
<dbReference type="Proteomes" id="UP000249547">
    <property type="component" value="Unassembled WGS sequence"/>
</dbReference>
<accession>A0A327QKF3</accession>
<keyword evidence="3" id="KW-1185">Reference proteome</keyword>
<proteinExistence type="predicted"/>
<evidence type="ECO:0008006" key="4">
    <source>
        <dbReference type="Google" id="ProtNLM"/>
    </source>
</evidence>
<evidence type="ECO:0000313" key="3">
    <source>
        <dbReference type="Proteomes" id="UP000249547"/>
    </source>
</evidence>
<dbReference type="RefSeq" id="WP_148707333.1">
    <property type="nucleotide sequence ID" value="NZ_QLLL01000005.1"/>
</dbReference>
<reference evidence="2 3" key="1">
    <citation type="submission" date="2018-06" db="EMBL/GenBank/DDBJ databases">
        <title>Genomic Encyclopedia of Archaeal and Bacterial Type Strains, Phase II (KMG-II): from individual species to whole genera.</title>
        <authorList>
            <person name="Goeker M."/>
        </authorList>
    </citation>
    <scope>NUCLEOTIDE SEQUENCE [LARGE SCALE GENOMIC DNA]</scope>
    <source>
        <strain evidence="2 3">DSM 23857</strain>
    </source>
</reference>
<name>A0A327QKF3_9BACT</name>
<dbReference type="EMBL" id="QLLL01000005">
    <property type="protein sequence ID" value="RAJ04184.1"/>
    <property type="molecule type" value="Genomic_DNA"/>
</dbReference>
<keyword evidence="1" id="KW-0732">Signal</keyword>
<evidence type="ECO:0000313" key="2">
    <source>
        <dbReference type="EMBL" id="RAJ04184.1"/>
    </source>
</evidence>
<evidence type="ECO:0000256" key="1">
    <source>
        <dbReference type="SAM" id="SignalP"/>
    </source>
</evidence>
<sequence>MFTRKLIWAMVAMLTSATAFAQKYEKGVIYTAKGDSLTGFIEKKLLSTNSPEAIHFKSSKEGEVVTYLPTMVKGFKYTDLNETFISQELTLDLTSQKLEDLKNRAQQTRDIQKKTVFIQLLLEGQTKLYVYNWGNNIDYFILQDEVKQFYPLDNLVEYEGVRRFSNQQSQQELLTTIPVYKGALKRVFNTCVSDKQLKPVRYTKKSLVEIIKKYEACQYGKDALRSIVEY</sequence>
<dbReference type="OrthoDB" id="677565at2"/>
<organism evidence="2 3">
    <name type="scientific">Chitinophaga skermanii</name>
    <dbReference type="NCBI Taxonomy" id="331697"/>
    <lineage>
        <taxon>Bacteria</taxon>
        <taxon>Pseudomonadati</taxon>
        <taxon>Bacteroidota</taxon>
        <taxon>Chitinophagia</taxon>
        <taxon>Chitinophagales</taxon>
        <taxon>Chitinophagaceae</taxon>
        <taxon>Chitinophaga</taxon>
    </lineage>
</organism>
<comment type="caution">
    <text evidence="2">The sequence shown here is derived from an EMBL/GenBank/DDBJ whole genome shotgun (WGS) entry which is preliminary data.</text>
</comment>
<feature type="signal peptide" evidence="1">
    <location>
        <begin position="1"/>
        <end position="21"/>
    </location>
</feature>